<accession>A0ABU7M234</accession>
<evidence type="ECO:0000313" key="2">
    <source>
        <dbReference type="Proteomes" id="UP001310692"/>
    </source>
</evidence>
<comment type="caution">
    <text evidence="1">The sequence shown here is derived from an EMBL/GenBank/DDBJ whole genome shotgun (WGS) entry which is preliminary data.</text>
</comment>
<name>A0ABU7M234_9PROT</name>
<reference evidence="1 2" key="1">
    <citation type="submission" date="2024-01" db="EMBL/GenBank/DDBJ databases">
        <title>Hyphobacterium bacterium isolated from marine sediment.</title>
        <authorList>
            <person name="Zhao S."/>
        </authorList>
    </citation>
    <scope>NUCLEOTIDE SEQUENCE [LARGE SCALE GENOMIC DNA]</scope>
    <source>
        <strain evidence="1 2">Y60-23</strain>
    </source>
</reference>
<dbReference type="InterPro" id="IPR021508">
    <property type="entry name" value="Gp17-like"/>
</dbReference>
<keyword evidence="2" id="KW-1185">Reference proteome</keyword>
<dbReference type="Proteomes" id="UP001310692">
    <property type="component" value="Unassembled WGS sequence"/>
</dbReference>
<dbReference type="EMBL" id="JAZDRO010000005">
    <property type="protein sequence ID" value="MEE2567330.1"/>
    <property type="molecule type" value="Genomic_DNA"/>
</dbReference>
<sequence length="138" mass="14756">MSGPEAAFQDALTARLAGDADVQALIGDPARLYDEAPAGAAYPFATLGRAVSEDRGADGAMMIEHRLTLHVWTRHGGRHEAKAIVAAMREAAHEQVFALEGGWSLVSCRAVYADAFRTADARIAHGVLRFKALIARQS</sequence>
<protein>
    <submittedName>
        <fullName evidence="1">DUF3168 domain-containing protein</fullName>
    </submittedName>
</protein>
<gene>
    <name evidence="1" type="ORF">V0U35_11640</name>
</gene>
<dbReference type="Gene3D" id="3.30.2000.30">
    <property type="match status" value="1"/>
</dbReference>
<organism evidence="1 2">
    <name type="scientific">Hyphobacterium marinum</name>
    <dbReference type="NCBI Taxonomy" id="3116574"/>
    <lineage>
        <taxon>Bacteria</taxon>
        <taxon>Pseudomonadati</taxon>
        <taxon>Pseudomonadota</taxon>
        <taxon>Alphaproteobacteria</taxon>
        <taxon>Maricaulales</taxon>
        <taxon>Maricaulaceae</taxon>
        <taxon>Hyphobacterium</taxon>
    </lineage>
</organism>
<dbReference type="InterPro" id="IPR053745">
    <property type="entry name" value="Viral_Tail_Comp_sf"/>
</dbReference>
<dbReference type="Pfam" id="PF11367">
    <property type="entry name" value="Tail_completion_gp17"/>
    <property type="match status" value="1"/>
</dbReference>
<proteinExistence type="predicted"/>
<evidence type="ECO:0000313" key="1">
    <source>
        <dbReference type="EMBL" id="MEE2567330.1"/>
    </source>
</evidence>
<dbReference type="RefSeq" id="WP_330196892.1">
    <property type="nucleotide sequence ID" value="NZ_JAZDRO010000005.1"/>
</dbReference>